<dbReference type="InterPro" id="IPR047817">
    <property type="entry name" value="ABC2_TM_bact-type"/>
</dbReference>
<dbReference type="PROSITE" id="PS51012">
    <property type="entry name" value="ABC_TM2"/>
    <property type="match status" value="1"/>
</dbReference>
<dbReference type="Pfam" id="PF01061">
    <property type="entry name" value="ABC2_membrane"/>
    <property type="match status" value="1"/>
</dbReference>
<dbReference type="AlphaFoldDB" id="A0A644X746"/>
<proteinExistence type="predicted"/>
<dbReference type="InterPro" id="IPR013525">
    <property type="entry name" value="ABC2_TM"/>
</dbReference>
<sequence>MNGTRAFASRTVKELLRDPLNLAFGLGFPLVLLLLMTAIQANIPVSIFELDTLTPGVAIFGLSFISLFSATLISKDRTTSFLMRLFASPLSASGFITGYTMPLLPMALAQTLVCYACAAALGMQMTLNVLLAIVTTLPAALLFIGIGLLCGSVFNDKQVGGICGALLTNVSAWLSGTWFDLNLVGGVFKKIAYALPFAHAVEAGRAAVAGDYGAIMPHLWWVIAYAAVVFALAVIVFRKKMHRDNI</sequence>
<keyword evidence="2 5" id="KW-0812">Transmembrane</keyword>
<reference evidence="7" key="1">
    <citation type="submission" date="2019-08" db="EMBL/GenBank/DDBJ databases">
        <authorList>
            <person name="Kucharzyk K."/>
            <person name="Murdoch R.W."/>
            <person name="Higgins S."/>
            <person name="Loffler F."/>
        </authorList>
    </citation>
    <scope>NUCLEOTIDE SEQUENCE</scope>
</reference>
<feature type="transmembrane region" description="Helical" evidence="5">
    <location>
        <begin position="81"/>
        <end position="101"/>
    </location>
</feature>
<dbReference type="GO" id="GO:0140359">
    <property type="term" value="F:ABC-type transporter activity"/>
    <property type="evidence" value="ECO:0007669"/>
    <property type="project" value="InterPro"/>
</dbReference>
<feature type="transmembrane region" description="Helical" evidence="5">
    <location>
        <begin position="20"/>
        <end position="41"/>
    </location>
</feature>
<gene>
    <name evidence="7" type="ORF">SDC9_57976</name>
</gene>
<feature type="transmembrane region" description="Helical" evidence="5">
    <location>
        <begin position="218"/>
        <end position="237"/>
    </location>
</feature>
<dbReference type="InterPro" id="IPR052902">
    <property type="entry name" value="ABC-2_transporter"/>
</dbReference>
<evidence type="ECO:0000256" key="1">
    <source>
        <dbReference type="ARBA" id="ARBA00004141"/>
    </source>
</evidence>
<feature type="transmembrane region" description="Helical" evidence="5">
    <location>
        <begin position="130"/>
        <end position="154"/>
    </location>
</feature>
<keyword evidence="3 5" id="KW-1133">Transmembrane helix</keyword>
<dbReference type="PRINTS" id="PR00164">
    <property type="entry name" value="ABC2TRNSPORT"/>
</dbReference>
<dbReference type="EMBL" id="VSSQ01001855">
    <property type="protein sequence ID" value="MPM11628.1"/>
    <property type="molecule type" value="Genomic_DNA"/>
</dbReference>
<organism evidence="7">
    <name type="scientific">bioreactor metagenome</name>
    <dbReference type="NCBI Taxonomy" id="1076179"/>
    <lineage>
        <taxon>unclassified sequences</taxon>
        <taxon>metagenomes</taxon>
        <taxon>ecological metagenomes</taxon>
    </lineage>
</organism>
<comment type="subcellular location">
    <subcellularLocation>
        <location evidence="1">Membrane</location>
        <topology evidence="1">Multi-pass membrane protein</topology>
    </subcellularLocation>
</comment>
<evidence type="ECO:0000256" key="2">
    <source>
        <dbReference type="ARBA" id="ARBA00022692"/>
    </source>
</evidence>
<protein>
    <recommendedName>
        <fullName evidence="6">ABC transmembrane type-2 domain-containing protein</fullName>
    </recommendedName>
</protein>
<dbReference type="GO" id="GO:0043190">
    <property type="term" value="C:ATP-binding cassette (ABC) transporter complex"/>
    <property type="evidence" value="ECO:0007669"/>
    <property type="project" value="InterPro"/>
</dbReference>
<evidence type="ECO:0000256" key="3">
    <source>
        <dbReference type="ARBA" id="ARBA00022989"/>
    </source>
</evidence>
<dbReference type="InterPro" id="IPR000412">
    <property type="entry name" value="ABC_2_transport"/>
</dbReference>
<feature type="transmembrane region" description="Helical" evidence="5">
    <location>
        <begin position="53"/>
        <end position="74"/>
    </location>
</feature>
<evidence type="ECO:0000313" key="7">
    <source>
        <dbReference type="EMBL" id="MPM11628.1"/>
    </source>
</evidence>
<dbReference type="PANTHER" id="PTHR43027:SF1">
    <property type="entry name" value="DOXORUBICIN RESISTANCE ABC TRANSPORTER PERMEASE PROTEIN DRRC-RELATED"/>
    <property type="match status" value="1"/>
</dbReference>
<evidence type="ECO:0000256" key="4">
    <source>
        <dbReference type="ARBA" id="ARBA00023136"/>
    </source>
</evidence>
<comment type="caution">
    <text evidence="7">The sequence shown here is derived from an EMBL/GenBank/DDBJ whole genome shotgun (WGS) entry which is preliminary data.</text>
</comment>
<evidence type="ECO:0000259" key="6">
    <source>
        <dbReference type="PROSITE" id="PS51012"/>
    </source>
</evidence>
<dbReference type="PANTHER" id="PTHR43027">
    <property type="entry name" value="DOXORUBICIN RESISTANCE ABC TRANSPORTER PERMEASE PROTEIN DRRC-RELATED"/>
    <property type="match status" value="1"/>
</dbReference>
<keyword evidence="4 5" id="KW-0472">Membrane</keyword>
<dbReference type="PIRSF" id="PIRSF006648">
    <property type="entry name" value="DrrB"/>
    <property type="match status" value="1"/>
</dbReference>
<name>A0A644X746_9ZZZZ</name>
<evidence type="ECO:0000256" key="5">
    <source>
        <dbReference type="SAM" id="Phobius"/>
    </source>
</evidence>
<accession>A0A644X746</accession>
<feature type="domain" description="ABC transmembrane type-2" evidence="6">
    <location>
        <begin position="20"/>
        <end position="240"/>
    </location>
</feature>